<dbReference type="GO" id="GO:0043604">
    <property type="term" value="P:amide biosynthetic process"/>
    <property type="evidence" value="ECO:0007669"/>
    <property type="project" value="UniProtKB-ARBA"/>
</dbReference>
<evidence type="ECO:0000313" key="8">
    <source>
        <dbReference type="Proteomes" id="UP000655420"/>
    </source>
</evidence>
<keyword evidence="2" id="KW-0645">Protease</keyword>
<reference evidence="7" key="1">
    <citation type="submission" date="2020-12" db="EMBL/GenBank/DDBJ databases">
        <title>Bacterial taxonomy.</title>
        <authorList>
            <person name="Pan X."/>
        </authorList>
    </citation>
    <scope>NUCLEOTIDE SEQUENCE</scope>
    <source>
        <strain evidence="7">M0105</strain>
    </source>
</reference>
<keyword evidence="3" id="KW-0479">Metal-binding</keyword>
<dbReference type="GO" id="GO:0016810">
    <property type="term" value="F:hydrolase activity, acting on carbon-nitrogen (but not peptide) bonds"/>
    <property type="evidence" value="ECO:0007669"/>
    <property type="project" value="UniProtKB-ARBA"/>
</dbReference>
<dbReference type="RefSeq" id="WP_200610404.1">
    <property type="nucleotide sequence ID" value="NZ_JAEHHL010000007.1"/>
</dbReference>
<evidence type="ECO:0000256" key="1">
    <source>
        <dbReference type="ARBA" id="ARBA00006247"/>
    </source>
</evidence>
<dbReference type="SUPFAM" id="SSF55031">
    <property type="entry name" value="Bacterial exopeptidase dimerisation domain"/>
    <property type="match status" value="1"/>
</dbReference>
<dbReference type="Pfam" id="PF07687">
    <property type="entry name" value="M20_dimer"/>
    <property type="match status" value="1"/>
</dbReference>
<gene>
    <name evidence="7" type="ORF">H0I76_12850</name>
</gene>
<dbReference type="InterPro" id="IPR047177">
    <property type="entry name" value="Pept_M20A"/>
</dbReference>
<dbReference type="FunFam" id="1.10.150.900:FF:000003">
    <property type="entry name" value="N-fatty-acyl-amino acid synthase/hydrolase PM20D1"/>
    <property type="match status" value="1"/>
</dbReference>
<keyword evidence="5" id="KW-0862">Zinc</keyword>
<keyword evidence="8" id="KW-1185">Reference proteome</keyword>
<dbReference type="InterPro" id="IPR011650">
    <property type="entry name" value="Peptidase_M20_dimer"/>
</dbReference>
<evidence type="ECO:0000313" key="7">
    <source>
        <dbReference type="EMBL" id="MBK0400081.1"/>
    </source>
</evidence>
<dbReference type="GO" id="GO:0006629">
    <property type="term" value="P:lipid metabolic process"/>
    <property type="evidence" value="ECO:0007669"/>
    <property type="project" value="UniProtKB-ARBA"/>
</dbReference>
<evidence type="ECO:0000256" key="3">
    <source>
        <dbReference type="ARBA" id="ARBA00022723"/>
    </source>
</evidence>
<dbReference type="Proteomes" id="UP000655420">
    <property type="component" value="Unassembled WGS sequence"/>
</dbReference>
<protein>
    <submittedName>
        <fullName evidence="7">M20/M25/M40 family metallo-hydrolase</fullName>
    </submittedName>
</protein>
<dbReference type="SUPFAM" id="SSF53187">
    <property type="entry name" value="Zn-dependent exopeptidases"/>
    <property type="match status" value="1"/>
</dbReference>
<dbReference type="FunFam" id="3.40.630.10:FF:000027">
    <property type="entry name" value="N-fatty-acyl-amino acid synthase/hydrolase PM20D1"/>
    <property type="match status" value="1"/>
</dbReference>
<dbReference type="Gene3D" id="3.30.70.360">
    <property type="match status" value="1"/>
</dbReference>
<dbReference type="GO" id="GO:0046872">
    <property type="term" value="F:metal ion binding"/>
    <property type="evidence" value="ECO:0007669"/>
    <property type="project" value="UniProtKB-KW"/>
</dbReference>
<dbReference type="InterPro" id="IPR036264">
    <property type="entry name" value="Bact_exopeptidase_dim_dom"/>
</dbReference>
<feature type="domain" description="Peptidase M20 dimerisation" evidence="6">
    <location>
        <begin position="241"/>
        <end position="382"/>
    </location>
</feature>
<evidence type="ECO:0000256" key="5">
    <source>
        <dbReference type="ARBA" id="ARBA00022833"/>
    </source>
</evidence>
<dbReference type="InterPro" id="IPR001261">
    <property type="entry name" value="ArgE/DapE_CS"/>
</dbReference>
<comment type="similarity">
    <text evidence="1">Belongs to the peptidase M20A family.</text>
</comment>
<organism evidence="7 8">
    <name type="scientific">Thermohalobaculum xanthum</name>
    <dbReference type="NCBI Taxonomy" id="2753746"/>
    <lineage>
        <taxon>Bacteria</taxon>
        <taxon>Pseudomonadati</taxon>
        <taxon>Pseudomonadota</taxon>
        <taxon>Alphaproteobacteria</taxon>
        <taxon>Rhodobacterales</taxon>
        <taxon>Paracoccaceae</taxon>
        <taxon>Thermohalobaculum</taxon>
    </lineage>
</organism>
<dbReference type="AlphaFoldDB" id="A0A8J7SFF1"/>
<dbReference type="PANTHER" id="PTHR45962:SF1">
    <property type="entry name" value="N-FATTY-ACYL-AMINO ACID SYNTHASE_HYDROLASE PM20D1"/>
    <property type="match status" value="1"/>
</dbReference>
<dbReference type="PROSITE" id="PS00758">
    <property type="entry name" value="ARGE_DAPE_CPG2_1"/>
    <property type="match status" value="1"/>
</dbReference>
<keyword evidence="4" id="KW-0378">Hydrolase</keyword>
<dbReference type="GO" id="GO:0008233">
    <property type="term" value="F:peptidase activity"/>
    <property type="evidence" value="ECO:0007669"/>
    <property type="project" value="UniProtKB-KW"/>
</dbReference>
<dbReference type="InterPro" id="IPR002933">
    <property type="entry name" value="Peptidase_M20"/>
</dbReference>
<dbReference type="GO" id="GO:0006508">
    <property type="term" value="P:proteolysis"/>
    <property type="evidence" value="ECO:0007669"/>
    <property type="project" value="UniProtKB-KW"/>
</dbReference>
<evidence type="ECO:0000256" key="4">
    <source>
        <dbReference type="ARBA" id="ARBA00022801"/>
    </source>
</evidence>
<comment type="caution">
    <text evidence="7">The sequence shown here is derived from an EMBL/GenBank/DDBJ whole genome shotgun (WGS) entry which is preliminary data.</text>
</comment>
<dbReference type="PANTHER" id="PTHR45962">
    <property type="entry name" value="N-FATTY-ACYL-AMINO ACID SYNTHASE/HYDROLASE PM20D1"/>
    <property type="match status" value="1"/>
</dbReference>
<sequence length="491" mass="52710">MTRRGRIARKIVGGILVASAGLAATLVFNTLRTAPADPPATGGAAPAAMDQAANARLAEAIRFDTRSMAPGVPVDPDAFTALHRFLERSYPRVHRTLDREQVNDFSLVFHWEGTDPAAQPILLTAHLDVVPPNGTWSRPPFGGLIEDGYIWGRGALDDKVSVLGILEAVEALIAEGFRPRRSIYLAFGHDEEIDGENGAKAIAALFRARGLRFAFVLDEGSPIGHGLVPGIEAPVALVGTSEKGYLSVEFNAHTSGGHSSVPSRASAMRVMTEAMVDLYRVSDRGAIAPPFSDTLAAIAPHMGFLPRLALANRWLFDPVLVDILMTIPEARAMISTTGTLTVIQAGDTDNVMPSHARAIVNYRLVPGRPVEGQIGLIRDALEGSGIAVDVLGAPSDPSPVADPESREYALLARTVREVFPDVLVAPALVLAATDARHYVDVADQVFRFLPTRLGPEDVPRLHGVDERISTENYAEIITFYEQLIRNAAAPD</sequence>
<dbReference type="Gene3D" id="1.10.150.900">
    <property type="match status" value="1"/>
</dbReference>
<dbReference type="GO" id="GO:0006520">
    <property type="term" value="P:amino acid metabolic process"/>
    <property type="evidence" value="ECO:0007669"/>
    <property type="project" value="UniProtKB-ARBA"/>
</dbReference>
<name>A0A8J7SFF1_9RHOB</name>
<evidence type="ECO:0000259" key="6">
    <source>
        <dbReference type="Pfam" id="PF07687"/>
    </source>
</evidence>
<evidence type="ECO:0000256" key="2">
    <source>
        <dbReference type="ARBA" id="ARBA00022670"/>
    </source>
</evidence>
<accession>A0A8J7SFF1</accession>
<dbReference type="Pfam" id="PF01546">
    <property type="entry name" value="Peptidase_M20"/>
    <property type="match status" value="1"/>
</dbReference>
<dbReference type="Gene3D" id="3.40.630.10">
    <property type="entry name" value="Zn peptidases"/>
    <property type="match status" value="1"/>
</dbReference>
<dbReference type="EMBL" id="JAEHHL010000007">
    <property type="protein sequence ID" value="MBK0400081.1"/>
    <property type="molecule type" value="Genomic_DNA"/>
</dbReference>
<dbReference type="GO" id="GO:0005576">
    <property type="term" value="C:extracellular region"/>
    <property type="evidence" value="ECO:0007669"/>
    <property type="project" value="UniProtKB-ARBA"/>
</dbReference>
<proteinExistence type="inferred from homology"/>